<dbReference type="InterPro" id="IPR008983">
    <property type="entry name" value="Tumour_necrosis_fac-like_dom"/>
</dbReference>
<feature type="region of interest" description="Disordered" evidence="1">
    <location>
        <begin position="1"/>
        <end position="28"/>
    </location>
</feature>
<dbReference type="EMBL" id="JAAAMU010000003">
    <property type="protein sequence ID" value="NBC68904.1"/>
    <property type="molecule type" value="Genomic_DNA"/>
</dbReference>
<evidence type="ECO:0000313" key="3">
    <source>
        <dbReference type="Proteomes" id="UP000558113"/>
    </source>
</evidence>
<dbReference type="Pfam" id="PF01391">
    <property type="entry name" value="Collagen"/>
    <property type="match status" value="1"/>
</dbReference>
<dbReference type="GO" id="GO:0030198">
    <property type="term" value="P:extracellular matrix organization"/>
    <property type="evidence" value="ECO:0007669"/>
    <property type="project" value="TreeGrafter"/>
</dbReference>
<dbReference type="GO" id="GO:0031012">
    <property type="term" value="C:extracellular matrix"/>
    <property type="evidence" value="ECO:0007669"/>
    <property type="project" value="TreeGrafter"/>
</dbReference>
<dbReference type="InterPro" id="IPR050149">
    <property type="entry name" value="Collagen_superfamily"/>
</dbReference>
<dbReference type="InterPro" id="IPR008160">
    <property type="entry name" value="Collagen"/>
</dbReference>
<dbReference type="Proteomes" id="UP000558113">
    <property type="component" value="Unassembled WGS sequence"/>
</dbReference>
<keyword evidence="3" id="KW-1185">Reference proteome</keyword>
<organism evidence="2 3">
    <name type="scientific">Paenibacillus sacheonensis</name>
    <dbReference type="NCBI Taxonomy" id="742054"/>
    <lineage>
        <taxon>Bacteria</taxon>
        <taxon>Bacillati</taxon>
        <taxon>Bacillota</taxon>
        <taxon>Bacilli</taxon>
        <taxon>Bacillales</taxon>
        <taxon>Paenibacillaceae</taxon>
        <taxon>Paenibacillus</taxon>
    </lineage>
</organism>
<comment type="caution">
    <text evidence="2">The sequence shown here is derived from an EMBL/GenBank/DDBJ whole genome shotgun (WGS) entry which is preliminary data.</text>
</comment>
<dbReference type="AlphaFoldDB" id="A0A7X4YNV6"/>
<protein>
    <submittedName>
        <fullName evidence="2">Collagen-like protein</fullName>
    </submittedName>
</protein>
<accession>A0A7X4YNV6</accession>
<dbReference type="GO" id="GO:0030020">
    <property type="term" value="F:extracellular matrix structural constituent conferring tensile strength"/>
    <property type="evidence" value="ECO:0007669"/>
    <property type="project" value="TreeGrafter"/>
</dbReference>
<keyword evidence="2" id="KW-0176">Collagen</keyword>
<dbReference type="PANTHER" id="PTHR24023">
    <property type="entry name" value="COLLAGEN ALPHA"/>
    <property type="match status" value="1"/>
</dbReference>
<gene>
    <name evidence="2" type="ORF">GT003_07885</name>
</gene>
<evidence type="ECO:0000256" key="1">
    <source>
        <dbReference type="SAM" id="MobiDB-lite"/>
    </source>
</evidence>
<sequence>MGRCNCPPGPPGPRGPQGPPGPPAEGPQLLQQLAGAIGAAGPAGLAGALGPAGLAGLAGALGAAGPAGLAGLAGALGAAGLAGATGPTGPTGATGAAGANGATGFGLSQYGYVYNLLAQVVPVNADVLFDTNGILTPGITHAPGTSQIVVTVPGDYEVTFNVTAVEPNQFTLLLNGNAIAGATYGTGAGTQKNVGQVIVAIPSGGILTLRNHTSASAVTLQTLAGGTEINVNASILLKKLN</sequence>
<dbReference type="OrthoDB" id="1685104at2"/>
<evidence type="ECO:0000313" key="2">
    <source>
        <dbReference type="EMBL" id="NBC68904.1"/>
    </source>
</evidence>
<reference evidence="2 3" key="1">
    <citation type="submission" date="2020-01" db="EMBL/GenBank/DDBJ databases">
        <title>Paenibacillus soybeanensis sp. nov. isolated from the nodules of soybean (Glycine max(L.) Merr).</title>
        <authorList>
            <person name="Wang H."/>
        </authorList>
    </citation>
    <scope>NUCLEOTIDE SEQUENCE [LARGE SCALE GENOMIC DNA]</scope>
    <source>
        <strain evidence="2 3">DSM 23054</strain>
    </source>
</reference>
<proteinExistence type="predicted"/>
<dbReference type="Gene3D" id="2.60.120.40">
    <property type="match status" value="1"/>
</dbReference>
<dbReference type="PANTHER" id="PTHR24023:SF1112">
    <property type="entry name" value="COL_CUTICLE_N DOMAIN-CONTAINING PROTEIN-RELATED"/>
    <property type="match status" value="1"/>
</dbReference>
<dbReference type="GO" id="GO:0005615">
    <property type="term" value="C:extracellular space"/>
    <property type="evidence" value="ECO:0007669"/>
    <property type="project" value="TreeGrafter"/>
</dbReference>
<name>A0A7X4YNV6_9BACL</name>
<feature type="compositionally biased region" description="Pro residues" evidence="1">
    <location>
        <begin position="7"/>
        <end position="25"/>
    </location>
</feature>